<keyword evidence="1" id="KW-1133">Transmembrane helix</keyword>
<feature type="transmembrane region" description="Helical" evidence="1">
    <location>
        <begin position="52"/>
        <end position="74"/>
    </location>
</feature>
<sequence>MRIATAVTGAVLLLAGASGLALGLGAFDAFGALSERPLLDPALARFTREAGWFLPAAAGAAEVLALAGQLWLVLQGRAVVHQRWPDLDPETRARAGAAADVLHRDARGLPGVQDVRARLTGTVDRPRLRLNVSCAGDTLVSEVYGELGAGPVERYRRAVGMPDLPVVIRFRPVVEPPRRRLRRRRPQPESA</sequence>
<dbReference type="RefSeq" id="WP_089310015.1">
    <property type="nucleotide sequence ID" value="NZ_FZNP01000001.1"/>
</dbReference>
<keyword evidence="3" id="KW-1185">Reference proteome</keyword>
<dbReference type="AlphaFoldDB" id="A0A238V1H4"/>
<evidence type="ECO:0000313" key="2">
    <source>
        <dbReference type="EMBL" id="SNR27369.1"/>
    </source>
</evidence>
<gene>
    <name evidence="2" type="ORF">SAMN06265355_101657</name>
</gene>
<dbReference type="OrthoDB" id="3479101at2"/>
<keyword evidence="1" id="KW-0812">Transmembrane</keyword>
<evidence type="ECO:0008006" key="4">
    <source>
        <dbReference type="Google" id="ProtNLM"/>
    </source>
</evidence>
<accession>A0A238V1H4</accession>
<evidence type="ECO:0000256" key="1">
    <source>
        <dbReference type="SAM" id="Phobius"/>
    </source>
</evidence>
<keyword evidence="1" id="KW-0472">Membrane</keyword>
<organism evidence="2 3">
    <name type="scientific">Actinomadura mexicana</name>
    <dbReference type="NCBI Taxonomy" id="134959"/>
    <lineage>
        <taxon>Bacteria</taxon>
        <taxon>Bacillati</taxon>
        <taxon>Actinomycetota</taxon>
        <taxon>Actinomycetes</taxon>
        <taxon>Streptosporangiales</taxon>
        <taxon>Thermomonosporaceae</taxon>
        <taxon>Actinomadura</taxon>
    </lineage>
</organism>
<protein>
    <recommendedName>
        <fullName evidence="4">Alkaline shock response membrane anchor protein AmaP</fullName>
    </recommendedName>
</protein>
<dbReference type="EMBL" id="FZNP01000001">
    <property type="protein sequence ID" value="SNR27369.1"/>
    <property type="molecule type" value="Genomic_DNA"/>
</dbReference>
<dbReference type="Proteomes" id="UP000198420">
    <property type="component" value="Unassembled WGS sequence"/>
</dbReference>
<name>A0A238V1H4_9ACTN</name>
<reference evidence="3" key="1">
    <citation type="submission" date="2017-06" db="EMBL/GenBank/DDBJ databases">
        <authorList>
            <person name="Varghese N."/>
            <person name="Submissions S."/>
        </authorList>
    </citation>
    <scope>NUCLEOTIDE SEQUENCE [LARGE SCALE GENOMIC DNA]</scope>
    <source>
        <strain evidence="3">DSM 44485</strain>
    </source>
</reference>
<evidence type="ECO:0000313" key="3">
    <source>
        <dbReference type="Proteomes" id="UP000198420"/>
    </source>
</evidence>
<proteinExistence type="predicted"/>